<dbReference type="SUPFAM" id="SSF161098">
    <property type="entry name" value="MetI-like"/>
    <property type="match status" value="1"/>
</dbReference>
<dbReference type="CDD" id="cd06261">
    <property type="entry name" value="TM_PBP2"/>
    <property type="match status" value="1"/>
</dbReference>
<feature type="transmembrane region" description="Helical" evidence="8">
    <location>
        <begin position="128"/>
        <end position="148"/>
    </location>
</feature>
<evidence type="ECO:0000256" key="8">
    <source>
        <dbReference type="RuleBase" id="RU363043"/>
    </source>
</evidence>
<evidence type="ECO:0000256" key="7">
    <source>
        <dbReference type="ARBA" id="ARBA00023136"/>
    </source>
</evidence>
<gene>
    <name evidence="10" type="ORF">SAMN02745883_01510</name>
</gene>
<dbReference type="PANTHER" id="PTHR43470">
    <property type="entry name" value="PHOSPHATE TRANSPORT SYSTEM PERMEASE PROTEIN PSTA-RELATED"/>
    <property type="match status" value="1"/>
</dbReference>
<dbReference type="AlphaFoldDB" id="A0A1M6QIA6"/>
<comment type="similarity">
    <text evidence="2 8">Belongs to the binding-protein-dependent transport system permease family. CysTW subfamily.</text>
</comment>
<reference evidence="10 11" key="1">
    <citation type="submission" date="2016-11" db="EMBL/GenBank/DDBJ databases">
        <authorList>
            <person name="Jaros S."/>
            <person name="Januszkiewicz K."/>
            <person name="Wedrychowicz H."/>
        </authorList>
    </citation>
    <scope>NUCLEOTIDE SEQUENCE [LARGE SCALE GENOMIC DNA]</scope>
    <source>
        <strain evidence="10 11">DSM 14501</strain>
    </source>
</reference>
<sequence>MNKRKLIDNTLKAGIWFSAIFTVGILFWIIGYIVINGIGEIDLKFLTTMPSGEKGGILPMIVSTIYIVLLSILISTPIGVCAAIYLVEYAKQGKLVRFIRFATESLAGIPSIIFGLFGMIFFVETLKLGWSLLSGAVTLSIMVLPTIIRTTEEAFKSVPNSYREGSLALGTSKLRTIIKVVLPSAISGIITAVILSIGRVVGETAAVYLTAGMTPRIPGSIMESGRTLSVHLYLLAKEGISFKKAYATATILIIIIIIINFSANRIALKFKKAR</sequence>
<evidence type="ECO:0000313" key="11">
    <source>
        <dbReference type="Proteomes" id="UP000184082"/>
    </source>
</evidence>
<dbReference type="GO" id="GO:0005315">
    <property type="term" value="F:phosphate transmembrane transporter activity"/>
    <property type="evidence" value="ECO:0007669"/>
    <property type="project" value="InterPro"/>
</dbReference>
<keyword evidence="7 8" id="KW-0472">Membrane</keyword>
<dbReference type="NCBIfam" id="TIGR00974">
    <property type="entry name" value="3a0107s02c"/>
    <property type="match status" value="1"/>
</dbReference>
<feature type="transmembrane region" description="Helical" evidence="8">
    <location>
        <begin position="12"/>
        <end position="35"/>
    </location>
</feature>
<dbReference type="Gene3D" id="1.10.3720.10">
    <property type="entry name" value="MetI-like"/>
    <property type="match status" value="1"/>
</dbReference>
<name>A0A1M6QIA6_9FIRM</name>
<dbReference type="PROSITE" id="PS50928">
    <property type="entry name" value="ABC_TM1"/>
    <property type="match status" value="1"/>
</dbReference>
<keyword evidence="5 8" id="KW-0812">Transmembrane</keyword>
<feature type="domain" description="ABC transmembrane type-1" evidence="9">
    <location>
        <begin position="61"/>
        <end position="263"/>
    </location>
</feature>
<evidence type="ECO:0000256" key="2">
    <source>
        <dbReference type="ARBA" id="ARBA00007069"/>
    </source>
</evidence>
<dbReference type="InterPro" id="IPR005672">
    <property type="entry name" value="Phosphate_PstA"/>
</dbReference>
<evidence type="ECO:0000256" key="4">
    <source>
        <dbReference type="ARBA" id="ARBA00022475"/>
    </source>
</evidence>
<dbReference type="STRING" id="1121266.SAMN02745883_01510"/>
<organism evidence="10 11">
    <name type="scientific">Caminicella sporogenes DSM 14501</name>
    <dbReference type="NCBI Taxonomy" id="1121266"/>
    <lineage>
        <taxon>Bacteria</taxon>
        <taxon>Bacillati</taxon>
        <taxon>Bacillota</taxon>
        <taxon>Clostridia</taxon>
        <taxon>Peptostreptococcales</taxon>
        <taxon>Caminicellaceae</taxon>
        <taxon>Caminicella</taxon>
    </lineage>
</organism>
<evidence type="ECO:0000313" key="10">
    <source>
        <dbReference type="EMBL" id="SHK19850.1"/>
    </source>
</evidence>
<feature type="transmembrane region" description="Helical" evidence="8">
    <location>
        <begin position="98"/>
        <end position="122"/>
    </location>
</feature>
<dbReference type="InterPro" id="IPR035906">
    <property type="entry name" value="MetI-like_sf"/>
</dbReference>
<keyword evidence="11" id="KW-1185">Reference proteome</keyword>
<feature type="transmembrane region" description="Helical" evidence="8">
    <location>
        <begin position="245"/>
        <end position="268"/>
    </location>
</feature>
<dbReference type="Pfam" id="PF00528">
    <property type="entry name" value="BPD_transp_1"/>
    <property type="match status" value="1"/>
</dbReference>
<dbReference type="EMBL" id="FRAJ01000011">
    <property type="protein sequence ID" value="SHK19850.1"/>
    <property type="molecule type" value="Genomic_DNA"/>
</dbReference>
<feature type="transmembrane region" description="Helical" evidence="8">
    <location>
        <begin position="180"/>
        <end position="201"/>
    </location>
</feature>
<dbReference type="PANTHER" id="PTHR43470:SF3">
    <property type="entry name" value="PHOSPHATE TRANSPORT SYSTEM PERMEASE PROTEIN PSTA-RELATED"/>
    <property type="match status" value="1"/>
</dbReference>
<keyword evidence="4 8" id="KW-1003">Cell membrane</keyword>
<proteinExistence type="inferred from homology"/>
<dbReference type="InterPro" id="IPR000515">
    <property type="entry name" value="MetI-like"/>
</dbReference>
<keyword evidence="3" id="KW-0813">Transport</keyword>
<evidence type="ECO:0000256" key="3">
    <source>
        <dbReference type="ARBA" id="ARBA00022448"/>
    </source>
</evidence>
<accession>A0A1M6QIA6</accession>
<evidence type="ECO:0000256" key="6">
    <source>
        <dbReference type="ARBA" id="ARBA00022989"/>
    </source>
</evidence>
<dbReference type="GO" id="GO:0035435">
    <property type="term" value="P:phosphate ion transmembrane transport"/>
    <property type="evidence" value="ECO:0007669"/>
    <property type="project" value="InterPro"/>
</dbReference>
<evidence type="ECO:0000256" key="1">
    <source>
        <dbReference type="ARBA" id="ARBA00004651"/>
    </source>
</evidence>
<protein>
    <recommendedName>
        <fullName evidence="8">Phosphate transport system permease protein PstA</fullName>
    </recommendedName>
</protein>
<keyword evidence="6 8" id="KW-1133">Transmembrane helix</keyword>
<evidence type="ECO:0000256" key="5">
    <source>
        <dbReference type="ARBA" id="ARBA00022692"/>
    </source>
</evidence>
<evidence type="ECO:0000259" key="9">
    <source>
        <dbReference type="PROSITE" id="PS50928"/>
    </source>
</evidence>
<dbReference type="Proteomes" id="UP000184082">
    <property type="component" value="Unassembled WGS sequence"/>
</dbReference>
<feature type="transmembrane region" description="Helical" evidence="8">
    <location>
        <begin position="55"/>
        <end position="86"/>
    </location>
</feature>
<dbReference type="GO" id="GO:0005886">
    <property type="term" value="C:plasma membrane"/>
    <property type="evidence" value="ECO:0007669"/>
    <property type="project" value="UniProtKB-SubCell"/>
</dbReference>
<comment type="subcellular location">
    <subcellularLocation>
        <location evidence="1 8">Cell membrane</location>
        <topology evidence="1 8">Multi-pass membrane protein</topology>
    </subcellularLocation>
</comment>